<dbReference type="Pfam" id="PF10983">
    <property type="entry name" value="DUF2793"/>
    <property type="match status" value="1"/>
</dbReference>
<dbReference type="Proteomes" id="UP000608154">
    <property type="component" value="Unassembled WGS sequence"/>
</dbReference>
<reference evidence="1" key="2">
    <citation type="submission" date="2020-09" db="EMBL/GenBank/DDBJ databases">
        <authorList>
            <person name="Sun Q."/>
            <person name="Zhou Y."/>
        </authorList>
    </citation>
    <scope>NUCLEOTIDE SEQUENCE</scope>
    <source>
        <strain evidence="1">CGMCC 1.15095</strain>
    </source>
</reference>
<dbReference type="AlphaFoldDB" id="A0A916X345"/>
<comment type="caution">
    <text evidence="1">The sequence shown here is derived from an EMBL/GenBank/DDBJ whole genome shotgun (WGS) entry which is preliminary data.</text>
</comment>
<evidence type="ECO:0008006" key="3">
    <source>
        <dbReference type="Google" id="ProtNLM"/>
    </source>
</evidence>
<dbReference type="EMBL" id="BMHK01000002">
    <property type="protein sequence ID" value="GGB88667.1"/>
    <property type="molecule type" value="Genomic_DNA"/>
</dbReference>
<protein>
    <recommendedName>
        <fullName evidence="3">DUF2793 domain-containing protein</fullName>
    </recommendedName>
</protein>
<name>A0A916X345_9SPHN</name>
<dbReference type="InterPro" id="IPR021251">
    <property type="entry name" value="DUF2793"/>
</dbReference>
<organism evidence="1 2">
    <name type="scientific">Novosphingobium endophyticum</name>
    <dbReference type="NCBI Taxonomy" id="1955250"/>
    <lineage>
        <taxon>Bacteria</taxon>
        <taxon>Pseudomonadati</taxon>
        <taxon>Pseudomonadota</taxon>
        <taxon>Alphaproteobacteria</taxon>
        <taxon>Sphingomonadales</taxon>
        <taxon>Sphingomonadaceae</taxon>
        <taxon>Novosphingobium</taxon>
    </lineage>
</organism>
<sequence>MATGAVGAWAGRDLSLACRQGGNWLFVEPRDGLRILDRSTGQEQVLFGSWRKASLPTEPLGGSTVDGEARLAINELITALQALGLLPSA</sequence>
<evidence type="ECO:0000313" key="2">
    <source>
        <dbReference type="Proteomes" id="UP000608154"/>
    </source>
</evidence>
<evidence type="ECO:0000313" key="1">
    <source>
        <dbReference type="EMBL" id="GGB88667.1"/>
    </source>
</evidence>
<keyword evidence="2" id="KW-1185">Reference proteome</keyword>
<reference evidence="1" key="1">
    <citation type="journal article" date="2014" name="Int. J. Syst. Evol. Microbiol.">
        <title>Complete genome sequence of Corynebacterium casei LMG S-19264T (=DSM 44701T), isolated from a smear-ripened cheese.</title>
        <authorList>
            <consortium name="US DOE Joint Genome Institute (JGI-PGF)"/>
            <person name="Walter F."/>
            <person name="Albersmeier A."/>
            <person name="Kalinowski J."/>
            <person name="Ruckert C."/>
        </authorList>
    </citation>
    <scope>NUCLEOTIDE SEQUENCE</scope>
    <source>
        <strain evidence="1">CGMCC 1.15095</strain>
    </source>
</reference>
<proteinExistence type="predicted"/>
<accession>A0A916X345</accession>
<gene>
    <name evidence="1" type="ORF">GCM10011494_03700</name>
</gene>